<dbReference type="Proteomes" id="UP000689195">
    <property type="component" value="Unassembled WGS sequence"/>
</dbReference>
<reference evidence="2" key="1">
    <citation type="submission" date="2021-01" db="EMBL/GenBank/DDBJ databases">
        <authorList>
            <consortium name="Genoscope - CEA"/>
            <person name="William W."/>
        </authorList>
    </citation>
    <scope>NUCLEOTIDE SEQUENCE</scope>
</reference>
<sequence>MNQEGIQDDQNDQQKRKNRKRVISNPNQQTGHWNEQEHQTYIDFLNMHRSVMESQDQKKASKIFKLMSETIGTRSPSQCRKLKYSKQE</sequence>
<proteinExistence type="predicted"/>
<feature type="region of interest" description="Disordered" evidence="1">
    <location>
        <begin position="69"/>
        <end position="88"/>
    </location>
</feature>
<dbReference type="OrthoDB" id="118550at2759"/>
<evidence type="ECO:0000313" key="2">
    <source>
        <dbReference type="EMBL" id="CAD8166646.1"/>
    </source>
</evidence>
<evidence type="ECO:0008006" key="4">
    <source>
        <dbReference type="Google" id="ProtNLM"/>
    </source>
</evidence>
<comment type="caution">
    <text evidence="2">The sequence shown here is derived from an EMBL/GenBank/DDBJ whole genome shotgun (WGS) entry which is preliminary data.</text>
</comment>
<organism evidence="2 3">
    <name type="scientific">Paramecium pentaurelia</name>
    <dbReference type="NCBI Taxonomy" id="43138"/>
    <lineage>
        <taxon>Eukaryota</taxon>
        <taxon>Sar</taxon>
        <taxon>Alveolata</taxon>
        <taxon>Ciliophora</taxon>
        <taxon>Intramacronucleata</taxon>
        <taxon>Oligohymenophorea</taxon>
        <taxon>Peniculida</taxon>
        <taxon>Parameciidae</taxon>
        <taxon>Paramecium</taxon>
    </lineage>
</organism>
<dbReference type="AlphaFoldDB" id="A0A8S1UVZ1"/>
<keyword evidence="3" id="KW-1185">Reference proteome</keyword>
<dbReference type="EMBL" id="CAJJDO010000044">
    <property type="protein sequence ID" value="CAD8166646.1"/>
    <property type="molecule type" value="Genomic_DNA"/>
</dbReference>
<accession>A0A8S1UVZ1</accession>
<evidence type="ECO:0000313" key="3">
    <source>
        <dbReference type="Proteomes" id="UP000689195"/>
    </source>
</evidence>
<feature type="compositionally biased region" description="Polar residues" evidence="1">
    <location>
        <begin position="24"/>
        <end position="33"/>
    </location>
</feature>
<gene>
    <name evidence="2" type="ORF">PPENT_87.1.T0440252</name>
</gene>
<evidence type="ECO:0000256" key="1">
    <source>
        <dbReference type="SAM" id="MobiDB-lite"/>
    </source>
</evidence>
<name>A0A8S1UVZ1_9CILI</name>
<protein>
    <recommendedName>
        <fullName evidence="4">Myb-like domain-containing protein</fullName>
    </recommendedName>
</protein>
<feature type="compositionally biased region" description="Acidic residues" evidence="1">
    <location>
        <begin position="1"/>
        <end position="11"/>
    </location>
</feature>
<feature type="region of interest" description="Disordered" evidence="1">
    <location>
        <begin position="1"/>
        <end position="36"/>
    </location>
</feature>